<reference evidence="2" key="1">
    <citation type="journal article" date="2017" name="Nat. Ecol. Evol.">
        <title>Genome expansion and lineage-specific genetic innovations in the forest pathogenic fungi Armillaria.</title>
        <authorList>
            <person name="Sipos G."/>
            <person name="Prasanna A.N."/>
            <person name="Walter M.C."/>
            <person name="O'Connor E."/>
            <person name="Balint B."/>
            <person name="Krizsan K."/>
            <person name="Kiss B."/>
            <person name="Hess J."/>
            <person name="Varga T."/>
            <person name="Slot J."/>
            <person name="Riley R."/>
            <person name="Boka B."/>
            <person name="Rigling D."/>
            <person name="Barry K."/>
            <person name="Lee J."/>
            <person name="Mihaltcheva S."/>
            <person name="LaButti K."/>
            <person name="Lipzen A."/>
            <person name="Waldron R."/>
            <person name="Moloney N.M."/>
            <person name="Sperisen C."/>
            <person name="Kredics L."/>
            <person name="Vagvoelgyi C."/>
            <person name="Patrignani A."/>
            <person name="Fitzpatrick D."/>
            <person name="Nagy I."/>
            <person name="Doyle S."/>
            <person name="Anderson J.B."/>
            <person name="Grigoriev I.V."/>
            <person name="Gueldener U."/>
            <person name="Muensterkoetter M."/>
            <person name="Nagy L.G."/>
        </authorList>
    </citation>
    <scope>NUCLEOTIDE SEQUENCE [LARGE SCALE GENOMIC DNA]</scope>
    <source>
        <strain evidence="2">C18/9</strain>
    </source>
</reference>
<dbReference type="EMBL" id="FUEG01000014">
    <property type="protein sequence ID" value="SJL11631.1"/>
    <property type="molecule type" value="Genomic_DNA"/>
</dbReference>
<evidence type="ECO:0000313" key="2">
    <source>
        <dbReference type="Proteomes" id="UP000219338"/>
    </source>
</evidence>
<protein>
    <submittedName>
        <fullName evidence="1">Uncharacterized protein</fullName>
    </submittedName>
</protein>
<dbReference type="Proteomes" id="UP000219338">
    <property type="component" value="Unassembled WGS sequence"/>
</dbReference>
<name>A0A284RS93_ARMOS</name>
<proteinExistence type="predicted"/>
<keyword evidence="2" id="KW-1185">Reference proteome</keyword>
<sequence length="103" mass="11325">MEISGPRINSCSGPHPILIHHEGTISQDMRLRTAVNRGVEIQLIKNMTIAPLLRVQNNFNDANAADDATKWTRLVESALLGITDLEAQTASSIATRGEWYKAV</sequence>
<accession>A0A284RS93</accession>
<gene>
    <name evidence="1" type="ORF">ARMOST_15037</name>
</gene>
<evidence type="ECO:0000313" key="1">
    <source>
        <dbReference type="EMBL" id="SJL11631.1"/>
    </source>
</evidence>
<dbReference type="AlphaFoldDB" id="A0A284RS93"/>
<organism evidence="1 2">
    <name type="scientific">Armillaria ostoyae</name>
    <name type="common">Armillaria root rot fungus</name>
    <dbReference type="NCBI Taxonomy" id="47428"/>
    <lineage>
        <taxon>Eukaryota</taxon>
        <taxon>Fungi</taxon>
        <taxon>Dikarya</taxon>
        <taxon>Basidiomycota</taxon>
        <taxon>Agaricomycotina</taxon>
        <taxon>Agaricomycetes</taxon>
        <taxon>Agaricomycetidae</taxon>
        <taxon>Agaricales</taxon>
        <taxon>Marasmiineae</taxon>
        <taxon>Physalacriaceae</taxon>
        <taxon>Armillaria</taxon>
    </lineage>
</organism>
<dbReference type="OrthoDB" id="10535747at2759"/>